<evidence type="ECO:0000256" key="2">
    <source>
        <dbReference type="ARBA" id="ARBA00004983"/>
    </source>
</evidence>
<gene>
    <name evidence="7" type="ORF">V2V91_05080</name>
</gene>
<evidence type="ECO:0000256" key="5">
    <source>
        <dbReference type="HAMAP-Rule" id="MF_00694"/>
    </source>
</evidence>
<sequence>MTSLNFANGVLFFPVTPFSESGAVELDRFSAHVESRLEGRPGGVFAACGTGEFHALSSAEAAMVVSAAVETVAGRVPVIAGVGGCLGAAIEGARAAAKVGADGLLLLPPYLVAGTTAGLVAWVRAVMSATDLPVIVYHRATARFTPSAILELAADPRLVGFKDGIGDIALAQEIALTSKRLDRPLAMFNGLLTAELSQSAYRAIGVPLYSSAAFAMIPEVANVFYHAYSCGNDEVCEDVLRRFYQPLVALRDETPGFGVSLIKAGLRLRGFDVGSVRPPLVDPTHAQLDRLQEILDEGFSLSSEYSQVVGAR</sequence>
<dbReference type="NCBIfam" id="NF002958">
    <property type="entry name" value="PRK03620.1"/>
    <property type="match status" value="1"/>
</dbReference>
<name>A0ABU7V4F9_9MICO</name>
<dbReference type="EC" id="4.2.1.41" evidence="5"/>
<comment type="similarity">
    <text evidence="3 5 6">Belongs to the DapA family.</text>
</comment>
<dbReference type="InterPro" id="IPR017655">
    <property type="entry name" value="Dehydro-deoxyglucarate_dehyd"/>
</dbReference>
<dbReference type="RefSeq" id="WP_331791032.1">
    <property type="nucleotide sequence ID" value="NZ_BAAAUO010000005.1"/>
</dbReference>
<evidence type="ECO:0000256" key="1">
    <source>
        <dbReference type="ARBA" id="ARBA00001446"/>
    </source>
</evidence>
<comment type="caution">
    <text evidence="7">The sequence shown here is derived from an EMBL/GenBank/DDBJ whole genome shotgun (WGS) entry which is preliminary data.</text>
</comment>
<dbReference type="InterPro" id="IPR002220">
    <property type="entry name" value="DapA-like"/>
</dbReference>
<dbReference type="PANTHER" id="PTHR12128">
    <property type="entry name" value="DIHYDRODIPICOLINATE SYNTHASE"/>
    <property type="match status" value="1"/>
</dbReference>
<evidence type="ECO:0000313" key="7">
    <source>
        <dbReference type="EMBL" id="MEF2254510.1"/>
    </source>
</evidence>
<dbReference type="PANTHER" id="PTHR12128:SF19">
    <property type="entry name" value="5-DEHYDRO-4-DEOXYGLUCARATE DEHYDRATASE 2-RELATED"/>
    <property type="match status" value="1"/>
</dbReference>
<reference evidence="7 8" key="1">
    <citation type="submission" date="2024-01" db="EMBL/GenBank/DDBJ databases">
        <title>the genome sequence of strain Microbacterium schleiferi NBRC 15075.</title>
        <authorList>
            <person name="Ding Y."/>
            <person name="Zhang G."/>
        </authorList>
    </citation>
    <scope>NUCLEOTIDE SEQUENCE [LARGE SCALE GENOMIC DNA]</scope>
    <source>
        <strain evidence="7 8">NBRC 15075</strain>
    </source>
</reference>
<dbReference type="Gene3D" id="3.20.20.70">
    <property type="entry name" value="Aldolase class I"/>
    <property type="match status" value="1"/>
</dbReference>
<dbReference type="Proteomes" id="UP001351900">
    <property type="component" value="Unassembled WGS sequence"/>
</dbReference>
<proteinExistence type="inferred from homology"/>
<evidence type="ECO:0000313" key="8">
    <source>
        <dbReference type="Proteomes" id="UP001351900"/>
    </source>
</evidence>
<dbReference type="InterPro" id="IPR013785">
    <property type="entry name" value="Aldolase_TIM"/>
</dbReference>
<protein>
    <recommendedName>
        <fullName evidence="5">Probable 5-dehydro-4-deoxyglucarate dehydratase</fullName>
        <ecNumber evidence="5">4.2.1.41</ecNumber>
    </recommendedName>
    <alternativeName>
        <fullName evidence="5">5-keto-4-deoxy-glucarate dehydratase</fullName>
        <shortName evidence="5">KDGDH</shortName>
    </alternativeName>
</protein>
<dbReference type="GO" id="GO:0047448">
    <property type="term" value="F:5-dehydro-4-deoxyglucarate dehydratase activity"/>
    <property type="evidence" value="ECO:0007669"/>
    <property type="project" value="UniProtKB-EC"/>
</dbReference>
<evidence type="ECO:0000256" key="4">
    <source>
        <dbReference type="ARBA" id="ARBA00023239"/>
    </source>
</evidence>
<organism evidence="7 8">
    <name type="scientific">Microbacterium schleiferi</name>
    <dbReference type="NCBI Taxonomy" id="69362"/>
    <lineage>
        <taxon>Bacteria</taxon>
        <taxon>Bacillati</taxon>
        <taxon>Actinomycetota</taxon>
        <taxon>Actinomycetes</taxon>
        <taxon>Micrococcales</taxon>
        <taxon>Microbacteriaceae</taxon>
        <taxon>Microbacterium</taxon>
    </lineage>
</organism>
<keyword evidence="4 5" id="KW-0456">Lyase</keyword>
<dbReference type="EMBL" id="JAZHOV010000002">
    <property type="protein sequence ID" value="MEF2254510.1"/>
    <property type="molecule type" value="Genomic_DNA"/>
</dbReference>
<dbReference type="SMART" id="SM01130">
    <property type="entry name" value="DHDPS"/>
    <property type="match status" value="1"/>
</dbReference>
<evidence type="ECO:0000256" key="6">
    <source>
        <dbReference type="PIRNR" id="PIRNR001365"/>
    </source>
</evidence>
<dbReference type="Pfam" id="PF00701">
    <property type="entry name" value="DHDPS"/>
    <property type="match status" value="1"/>
</dbReference>
<comment type="pathway">
    <text evidence="2 5">Carbohydrate acid metabolism; D-glucarate degradation; 2,5-dioxopentanoate from D-glucarate: step 2/2.</text>
</comment>
<dbReference type="PIRSF" id="PIRSF001365">
    <property type="entry name" value="DHDPS"/>
    <property type="match status" value="1"/>
</dbReference>
<dbReference type="SUPFAM" id="SSF51569">
    <property type="entry name" value="Aldolase"/>
    <property type="match status" value="1"/>
</dbReference>
<keyword evidence="8" id="KW-1185">Reference proteome</keyword>
<dbReference type="HAMAP" id="MF_00694">
    <property type="entry name" value="KDGDH"/>
    <property type="match status" value="1"/>
</dbReference>
<accession>A0ABU7V4F9</accession>
<evidence type="ECO:0000256" key="3">
    <source>
        <dbReference type="ARBA" id="ARBA00007592"/>
    </source>
</evidence>
<comment type="catalytic activity">
    <reaction evidence="1 5">
        <text>5-dehydro-4-deoxy-D-glucarate + H(+) = 2,5-dioxopentanoate + CO2 + H2O</text>
        <dbReference type="Rhea" id="RHEA:24608"/>
        <dbReference type="ChEBI" id="CHEBI:15377"/>
        <dbReference type="ChEBI" id="CHEBI:15378"/>
        <dbReference type="ChEBI" id="CHEBI:16526"/>
        <dbReference type="ChEBI" id="CHEBI:42819"/>
        <dbReference type="ChEBI" id="CHEBI:58136"/>
        <dbReference type="EC" id="4.2.1.41"/>
    </reaction>
</comment>